<feature type="transmembrane region" description="Helical" evidence="1">
    <location>
        <begin position="21"/>
        <end position="40"/>
    </location>
</feature>
<proteinExistence type="predicted"/>
<keyword evidence="1" id="KW-0472">Membrane</keyword>
<keyword evidence="1" id="KW-1133">Transmembrane helix</keyword>
<feature type="transmembrane region" description="Helical" evidence="1">
    <location>
        <begin position="46"/>
        <end position="64"/>
    </location>
</feature>
<organism evidence="2 3">
    <name type="scientific">Georgenia deserti</name>
    <dbReference type="NCBI Taxonomy" id="2093781"/>
    <lineage>
        <taxon>Bacteria</taxon>
        <taxon>Bacillati</taxon>
        <taxon>Actinomycetota</taxon>
        <taxon>Actinomycetes</taxon>
        <taxon>Micrococcales</taxon>
        <taxon>Bogoriellaceae</taxon>
        <taxon>Georgenia</taxon>
    </lineage>
</organism>
<gene>
    <name evidence="2" type="ORF">ACFSE6_03810</name>
</gene>
<dbReference type="Pfam" id="PF11255">
    <property type="entry name" value="DUF3054"/>
    <property type="match status" value="1"/>
</dbReference>
<evidence type="ECO:0000256" key="1">
    <source>
        <dbReference type="SAM" id="Phobius"/>
    </source>
</evidence>
<evidence type="ECO:0000313" key="3">
    <source>
        <dbReference type="Proteomes" id="UP001597277"/>
    </source>
</evidence>
<keyword evidence="3" id="KW-1185">Reference proteome</keyword>
<sequence length="129" mass="13686">MAGETATPEVPPTAPRPVRWFLVDLAAVVVFTVLGMVMHGTAPTQFLAVLWPFAVGLALAWAVPAVRSMPLLIWPTGVVVWISTTIAGLVLRGLTGGGVSGAFPVVTAVVLAVLLIGWRAVPRLNRRRR</sequence>
<comment type="caution">
    <text evidence="2">The sequence shown here is derived from an EMBL/GenBank/DDBJ whole genome shotgun (WGS) entry which is preliminary data.</text>
</comment>
<keyword evidence="1" id="KW-0812">Transmembrane</keyword>
<dbReference type="InterPro" id="IPR021414">
    <property type="entry name" value="DUF3054"/>
</dbReference>
<feature type="transmembrane region" description="Helical" evidence="1">
    <location>
        <begin position="102"/>
        <end position="121"/>
    </location>
</feature>
<accession>A0ABW4L0Z8</accession>
<evidence type="ECO:0000313" key="2">
    <source>
        <dbReference type="EMBL" id="MFD1716945.1"/>
    </source>
</evidence>
<dbReference type="RefSeq" id="WP_388002390.1">
    <property type="nucleotide sequence ID" value="NZ_JBHUEE010000002.1"/>
</dbReference>
<feature type="transmembrane region" description="Helical" evidence="1">
    <location>
        <begin position="71"/>
        <end position="90"/>
    </location>
</feature>
<protein>
    <submittedName>
        <fullName evidence="2">DUF3054 domain-containing protein</fullName>
    </submittedName>
</protein>
<dbReference type="Proteomes" id="UP001597277">
    <property type="component" value="Unassembled WGS sequence"/>
</dbReference>
<name>A0ABW4L0Z8_9MICO</name>
<reference evidence="3" key="1">
    <citation type="journal article" date="2019" name="Int. J. Syst. Evol. Microbiol.">
        <title>The Global Catalogue of Microorganisms (GCM) 10K type strain sequencing project: providing services to taxonomists for standard genome sequencing and annotation.</title>
        <authorList>
            <consortium name="The Broad Institute Genomics Platform"/>
            <consortium name="The Broad Institute Genome Sequencing Center for Infectious Disease"/>
            <person name="Wu L."/>
            <person name="Ma J."/>
        </authorList>
    </citation>
    <scope>NUCLEOTIDE SEQUENCE [LARGE SCALE GENOMIC DNA]</scope>
    <source>
        <strain evidence="3">JCM 17130</strain>
    </source>
</reference>
<dbReference type="EMBL" id="JBHUEE010000002">
    <property type="protein sequence ID" value="MFD1716945.1"/>
    <property type="molecule type" value="Genomic_DNA"/>
</dbReference>